<dbReference type="Proteomes" id="UP000007755">
    <property type="component" value="Unassembled WGS sequence"/>
</dbReference>
<dbReference type="eggNOG" id="KOG0458">
    <property type="taxonomic scope" value="Eukaryota"/>
</dbReference>
<dbReference type="GO" id="GO:0005737">
    <property type="term" value="C:cytoplasm"/>
    <property type="evidence" value="ECO:0007669"/>
    <property type="project" value="UniProtKB-SubCell"/>
</dbReference>
<evidence type="ECO:0000256" key="5">
    <source>
        <dbReference type="ARBA" id="ARBA00022917"/>
    </source>
</evidence>
<name>F4WJ17_ACREC</name>
<dbReference type="InParanoid" id="F4WJ17"/>
<sequence length="419" mass="47505">MSRHRDVRSMNYSDEYDGYDDVYGHSMEDDYCVSPTEPDIVEDNEDIDESSPSSNEEKFNLSELEKAKLISCLETIRNVIGDTVSDSKLKEKIILSNFDANIALDAILKESSPKKVTESIENKKQLERHPDSTWTVCQPNNIDSSKDVNNSFKTFSSLAGIVSHHTESINSNITKISSQNNTNAQPFSSLAALTADYLQKSNTTNNVESQDRYQSPVSQFIIPKLSIKKNDSEETRNVHLPKFHNNENNKRQLVSTNILDKDEIDSLQNDFSNMDIFSNGNTVIEKQFVKPINTVNENCTPLSDDWVDLSAALKEAEFLTDNAFCGVDLTTSIKLYDTHNLDISLEDDDRIIPNVLPVTLNLCALKSIKFPYTKKNVSVFGKTLCKKWKRKRPILKTIVHYNTVKPFDFSTPYQNSNRS</sequence>
<dbReference type="Pfam" id="PF08938">
    <property type="entry name" value="HBS1_N"/>
    <property type="match status" value="1"/>
</dbReference>
<keyword evidence="3" id="KW-0597">Phosphoprotein</keyword>
<feature type="compositionally biased region" description="Acidic residues" evidence="6">
    <location>
        <begin position="39"/>
        <end position="49"/>
    </location>
</feature>
<protein>
    <submittedName>
        <fullName evidence="8">HBS1-like protein</fullName>
    </submittedName>
</protein>
<comment type="subcellular location">
    <subcellularLocation>
        <location evidence="1">Cytoplasm</location>
    </subcellularLocation>
</comment>
<dbReference type="SUPFAM" id="SSF109732">
    <property type="entry name" value="HBS1-like domain"/>
    <property type="match status" value="1"/>
</dbReference>
<proteinExistence type="predicted"/>
<dbReference type="InterPro" id="IPR015033">
    <property type="entry name" value="HBS1-like_N"/>
</dbReference>
<reference evidence="8" key="1">
    <citation type="submission" date="2011-02" db="EMBL/GenBank/DDBJ databases">
        <title>The genome of the leaf-cutting ant Acromyrmex echinatior suggests key adaptations to social evolution and fungus farming.</title>
        <authorList>
            <person name="Nygaard S."/>
            <person name="Zhang G."/>
        </authorList>
    </citation>
    <scope>NUCLEOTIDE SEQUENCE</scope>
</reference>
<evidence type="ECO:0000256" key="2">
    <source>
        <dbReference type="ARBA" id="ARBA00022490"/>
    </source>
</evidence>
<gene>
    <name evidence="8" type="ORF">G5I_05693</name>
</gene>
<evidence type="ECO:0000313" key="9">
    <source>
        <dbReference type="Proteomes" id="UP000007755"/>
    </source>
</evidence>
<dbReference type="AlphaFoldDB" id="F4WJ17"/>
<keyword evidence="9" id="KW-1185">Reference proteome</keyword>
<organism evidence="9">
    <name type="scientific">Acromyrmex echinatior</name>
    <name type="common">Panamanian leafcutter ant</name>
    <name type="synonym">Acromyrmex octospinosus echinatior</name>
    <dbReference type="NCBI Taxonomy" id="103372"/>
    <lineage>
        <taxon>Eukaryota</taxon>
        <taxon>Metazoa</taxon>
        <taxon>Ecdysozoa</taxon>
        <taxon>Arthropoda</taxon>
        <taxon>Hexapoda</taxon>
        <taxon>Insecta</taxon>
        <taxon>Pterygota</taxon>
        <taxon>Neoptera</taxon>
        <taxon>Endopterygota</taxon>
        <taxon>Hymenoptera</taxon>
        <taxon>Apocrita</taxon>
        <taxon>Aculeata</taxon>
        <taxon>Formicoidea</taxon>
        <taxon>Formicidae</taxon>
        <taxon>Myrmicinae</taxon>
        <taxon>Acromyrmex</taxon>
    </lineage>
</organism>
<dbReference type="GO" id="GO:0006412">
    <property type="term" value="P:translation"/>
    <property type="evidence" value="ECO:0007669"/>
    <property type="project" value="UniProtKB-KW"/>
</dbReference>
<evidence type="ECO:0000313" key="8">
    <source>
        <dbReference type="EMBL" id="EGI65787.1"/>
    </source>
</evidence>
<keyword evidence="2" id="KW-0963">Cytoplasm</keyword>
<dbReference type="Gene3D" id="1.10.8.10">
    <property type="entry name" value="DNA helicase RuvA subunit, C-terminal domain"/>
    <property type="match status" value="1"/>
</dbReference>
<feature type="domain" description="HBS1-like protein N-terminal" evidence="7">
    <location>
        <begin position="49"/>
        <end position="115"/>
    </location>
</feature>
<evidence type="ECO:0000256" key="1">
    <source>
        <dbReference type="ARBA" id="ARBA00004496"/>
    </source>
</evidence>
<dbReference type="EMBL" id="GL888181">
    <property type="protein sequence ID" value="EGI65787.1"/>
    <property type="molecule type" value="Genomic_DNA"/>
</dbReference>
<evidence type="ECO:0000256" key="4">
    <source>
        <dbReference type="ARBA" id="ARBA00022801"/>
    </source>
</evidence>
<dbReference type="InterPro" id="IPR037189">
    <property type="entry name" value="HBS1-like_N_sf"/>
</dbReference>
<dbReference type="OrthoDB" id="342024at2759"/>
<keyword evidence="4" id="KW-0378">Hydrolase</keyword>
<dbReference type="GO" id="GO:0016787">
    <property type="term" value="F:hydrolase activity"/>
    <property type="evidence" value="ECO:0007669"/>
    <property type="project" value="UniProtKB-KW"/>
</dbReference>
<keyword evidence="5" id="KW-0648">Protein biosynthesis</keyword>
<evidence type="ECO:0000256" key="6">
    <source>
        <dbReference type="SAM" id="MobiDB-lite"/>
    </source>
</evidence>
<accession>F4WJ17</accession>
<evidence type="ECO:0000256" key="3">
    <source>
        <dbReference type="ARBA" id="ARBA00022553"/>
    </source>
</evidence>
<feature type="region of interest" description="Disordered" evidence="6">
    <location>
        <begin position="27"/>
        <end position="59"/>
    </location>
</feature>
<evidence type="ECO:0000259" key="7">
    <source>
        <dbReference type="Pfam" id="PF08938"/>
    </source>
</evidence>
<dbReference type="STRING" id="103372.F4WJ17"/>